<evidence type="ECO:0000256" key="3">
    <source>
        <dbReference type="ARBA" id="ARBA00022771"/>
    </source>
</evidence>
<name>A0A8H6Z6N8_9AGAR</name>
<dbReference type="GO" id="GO:0005634">
    <property type="term" value="C:nucleus"/>
    <property type="evidence" value="ECO:0007669"/>
    <property type="project" value="UniProtKB-SubCell"/>
</dbReference>
<evidence type="ECO:0000256" key="2">
    <source>
        <dbReference type="ARBA" id="ARBA00022723"/>
    </source>
</evidence>
<evidence type="ECO:0000256" key="4">
    <source>
        <dbReference type="ARBA" id="ARBA00022833"/>
    </source>
</evidence>
<dbReference type="PANTHER" id="PTHR46481:SF10">
    <property type="entry name" value="ZINC FINGER BED DOMAIN-CONTAINING PROTEIN 39"/>
    <property type="match status" value="1"/>
</dbReference>
<dbReference type="OrthoDB" id="3259198at2759"/>
<proteinExistence type="predicted"/>
<keyword evidence="3" id="KW-0863">Zinc-finger</keyword>
<sequence length="572" mass="63646">MSMVTVGRGSQCDSEYHDSDIGTALCHYGHKACCEQGPVYLSGLWRPLGSHETMSNLGIDGLRPFMTPAQSDVVPDKNGWAQGALNADGTLKDSSDIDLTEPGSAPPEEGPSPRPARSKDTSRLMKEAIELDKETSSDQEQRPAANPTDKGKDKQQDLTDPEDDEYSGSGLDDSGSDTRRQPSFKDSPRGKILSCQGEASETVSKPRKKKQKTAELTRATQNSSESLDTAEPETAVPGAQVFTFTMDNATNNDTLVEAFERMCAAKTFNFRPAIPAFGACLTQFISPFFRFWRQSVPSRRAPKTRRHRFIKTVNSVCDSPELDEAAVNMDDEDNEGQVPVADGIKASVRKLRTVIRAVRSGPQRRRQWYNIFNPAKIVAGVHMLILDTRTRWSSTHQLISQVLKYRAIDWDAISLVSDWLFQFRSATNQMSTTSRPMLPSTHSTFRSLQKTLKDKLAALPDDAAPDLVEGLTKAHLKPSKYDYKYDQSPFCIWATHYANDPGLAAYLEVQKIALHEYLERNYPAELEWGHSDGIDFQCRRRVIRAVWGLDQGSDDDDTASAKQNFSGDYGAI</sequence>
<feature type="compositionally biased region" description="Polar residues" evidence="6">
    <location>
        <begin position="218"/>
        <end position="227"/>
    </location>
</feature>
<protein>
    <submittedName>
        <fullName evidence="7">Transposase-like protein</fullName>
    </submittedName>
</protein>
<organism evidence="7 8">
    <name type="scientific">Mycena venus</name>
    <dbReference type="NCBI Taxonomy" id="2733690"/>
    <lineage>
        <taxon>Eukaryota</taxon>
        <taxon>Fungi</taxon>
        <taxon>Dikarya</taxon>
        <taxon>Basidiomycota</taxon>
        <taxon>Agaricomycotina</taxon>
        <taxon>Agaricomycetes</taxon>
        <taxon>Agaricomycetidae</taxon>
        <taxon>Agaricales</taxon>
        <taxon>Marasmiineae</taxon>
        <taxon>Mycenaceae</taxon>
        <taxon>Mycena</taxon>
    </lineage>
</organism>
<feature type="region of interest" description="Disordered" evidence="6">
    <location>
        <begin position="553"/>
        <end position="572"/>
    </location>
</feature>
<dbReference type="AlphaFoldDB" id="A0A8H6Z6N8"/>
<dbReference type="GO" id="GO:0008270">
    <property type="term" value="F:zinc ion binding"/>
    <property type="evidence" value="ECO:0007669"/>
    <property type="project" value="UniProtKB-KW"/>
</dbReference>
<feature type="region of interest" description="Disordered" evidence="6">
    <location>
        <begin position="68"/>
        <end position="234"/>
    </location>
</feature>
<evidence type="ECO:0000313" key="7">
    <source>
        <dbReference type="EMBL" id="KAF7371954.1"/>
    </source>
</evidence>
<dbReference type="Proteomes" id="UP000620124">
    <property type="component" value="Unassembled WGS sequence"/>
</dbReference>
<comment type="caution">
    <text evidence="7">The sequence shown here is derived from an EMBL/GenBank/DDBJ whole genome shotgun (WGS) entry which is preliminary data.</text>
</comment>
<evidence type="ECO:0000313" key="8">
    <source>
        <dbReference type="Proteomes" id="UP000620124"/>
    </source>
</evidence>
<comment type="subcellular location">
    <subcellularLocation>
        <location evidence="1">Nucleus</location>
    </subcellularLocation>
</comment>
<dbReference type="EMBL" id="JACAZI010000001">
    <property type="protein sequence ID" value="KAF7371954.1"/>
    <property type="molecule type" value="Genomic_DNA"/>
</dbReference>
<feature type="compositionally biased region" description="Pro residues" evidence="6">
    <location>
        <begin position="104"/>
        <end position="114"/>
    </location>
</feature>
<accession>A0A8H6Z6N8</accession>
<reference evidence="7" key="1">
    <citation type="submission" date="2020-05" db="EMBL/GenBank/DDBJ databases">
        <title>Mycena genomes resolve the evolution of fungal bioluminescence.</title>
        <authorList>
            <person name="Tsai I.J."/>
        </authorList>
    </citation>
    <scope>NUCLEOTIDE SEQUENCE</scope>
    <source>
        <strain evidence="7">CCC161011</strain>
    </source>
</reference>
<keyword evidence="4" id="KW-0862">Zinc</keyword>
<keyword evidence="5" id="KW-0539">Nucleus</keyword>
<evidence type="ECO:0000256" key="1">
    <source>
        <dbReference type="ARBA" id="ARBA00004123"/>
    </source>
</evidence>
<dbReference type="InterPro" id="IPR052035">
    <property type="entry name" value="ZnF_BED_domain_contain"/>
</dbReference>
<evidence type="ECO:0000256" key="5">
    <source>
        <dbReference type="ARBA" id="ARBA00023242"/>
    </source>
</evidence>
<keyword evidence="8" id="KW-1185">Reference proteome</keyword>
<gene>
    <name evidence="7" type="ORF">MVEN_00053400</name>
</gene>
<keyword evidence="2" id="KW-0479">Metal-binding</keyword>
<evidence type="ECO:0000256" key="6">
    <source>
        <dbReference type="SAM" id="MobiDB-lite"/>
    </source>
</evidence>
<dbReference type="PANTHER" id="PTHR46481">
    <property type="entry name" value="ZINC FINGER BED DOMAIN-CONTAINING PROTEIN 4"/>
    <property type="match status" value="1"/>
</dbReference>
<feature type="compositionally biased region" description="Basic and acidic residues" evidence="6">
    <location>
        <begin position="117"/>
        <end position="141"/>
    </location>
</feature>